<dbReference type="Proteomes" id="UP000245060">
    <property type="component" value="Unassembled WGS sequence"/>
</dbReference>
<dbReference type="EMBL" id="BQYH01000027">
    <property type="protein sequence ID" value="GKU73842.1"/>
    <property type="molecule type" value="Genomic_DNA"/>
</dbReference>
<evidence type="ECO:0000313" key="4">
    <source>
        <dbReference type="Proteomes" id="UP001139505"/>
    </source>
</evidence>
<keyword evidence="3" id="KW-1185">Reference proteome</keyword>
<evidence type="ECO:0008006" key="5">
    <source>
        <dbReference type="Google" id="ProtNLM"/>
    </source>
</evidence>
<dbReference type="Gene3D" id="3.40.50.300">
    <property type="entry name" value="P-loop containing nucleotide triphosphate hydrolases"/>
    <property type="match status" value="1"/>
</dbReference>
<organism evidence="2 4">
    <name type="scientific">Mycobacterium montefiorense</name>
    <dbReference type="NCBI Taxonomy" id="154654"/>
    <lineage>
        <taxon>Bacteria</taxon>
        <taxon>Bacillati</taxon>
        <taxon>Actinomycetota</taxon>
        <taxon>Actinomycetes</taxon>
        <taxon>Mycobacteriales</taxon>
        <taxon>Mycobacteriaceae</taxon>
        <taxon>Mycobacterium</taxon>
        <taxon>Mycobacterium simiae complex</taxon>
    </lineage>
</organism>
<evidence type="ECO:0000313" key="1">
    <source>
        <dbReference type="EMBL" id="GBG40589.1"/>
    </source>
</evidence>
<dbReference type="InterPro" id="IPR027417">
    <property type="entry name" value="P-loop_NTPase"/>
</dbReference>
<reference evidence="2" key="4">
    <citation type="submission" date="2022-04" db="EMBL/GenBank/DDBJ databases">
        <authorList>
            <person name="Komine T."/>
            <person name="Fukano H."/>
            <person name="Wada S."/>
        </authorList>
    </citation>
    <scope>NUCLEOTIDE SEQUENCE</scope>
    <source>
        <strain evidence="2">NJB18185</strain>
    </source>
</reference>
<evidence type="ECO:0000313" key="2">
    <source>
        <dbReference type="EMBL" id="GKU73842.1"/>
    </source>
</evidence>
<dbReference type="EMBL" id="BFCH01000036">
    <property type="protein sequence ID" value="GBG40589.1"/>
    <property type="molecule type" value="Genomic_DNA"/>
</dbReference>
<reference evidence="3" key="2">
    <citation type="submission" date="2018-04" db="EMBL/GenBank/DDBJ databases">
        <title>Draft genome sequence of Mycobacterium montefiorense isolated from Japanese black salamander.</title>
        <authorList>
            <person name="Fukano H."/>
            <person name="Yoshida M."/>
            <person name="Shimizu A."/>
            <person name="Iwao H."/>
            <person name="Kurata O."/>
            <person name="Katayama Y."/>
            <person name="Omatsu T."/>
            <person name="Mizutani T."/>
            <person name="Wada S."/>
            <person name="Hoshino Y."/>
        </authorList>
    </citation>
    <scope>NUCLEOTIDE SEQUENCE [LARGE SCALE GENOMIC DNA]</scope>
    <source>
        <strain evidence="3">BS</strain>
    </source>
</reference>
<sequence length="122" mass="13834">MIVDDYQLVAPRHSNPPIHQLLPWLRTDSLERGLHFVIARQAEGLMTAQNSDPLLRQLNADRAPAVLLSADKFEGGVGEVKFERFGIPGRGRYVETTFGRTERIQAAWSNIRDNDTTEFEND</sequence>
<evidence type="ECO:0000313" key="3">
    <source>
        <dbReference type="Proteomes" id="UP000245060"/>
    </source>
</evidence>
<reference evidence="1" key="1">
    <citation type="journal article" date="2018" name="Genome Announc.">
        <title>Draft Genome Sequence of Mycobacterium montefiorense Isolated from Japanese Black Salamander (Hynobius nigrescens).</title>
        <authorList>
            <person name="Fukano H."/>
            <person name="Yoshida M."/>
            <person name="Shimizu A."/>
            <person name="Iwao H."/>
            <person name="Katayama Y."/>
            <person name="Omatsu T."/>
            <person name="Mizutani T."/>
            <person name="Kurata O."/>
            <person name="Wada S."/>
            <person name="Hoshino Y."/>
        </authorList>
    </citation>
    <scope>NUCLEOTIDE SEQUENCE</scope>
    <source>
        <strain evidence="1">BS</strain>
    </source>
</reference>
<reference evidence="2" key="3">
    <citation type="journal article" date="2022" name="Microbiol. Resour. Announc.">
        <title>Draft Genome Sequences of Eight Mycobacterium montefiorense Strains Isolated from Salamanders in Captivity.</title>
        <authorList>
            <person name="Komine T."/>
            <person name="Ihara H."/>
            <person name="Fukano H."/>
            <person name="Hoshino Y."/>
            <person name="Kurata O."/>
            <person name="Wada S."/>
        </authorList>
    </citation>
    <scope>NUCLEOTIDE SEQUENCE</scope>
    <source>
        <strain evidence="2">NJB18185</strain>
    </source>
</reference>
<name>A0AA37PPR0_9MYCO</name>
<dbReference type="Proteomes" id="UP001139505">
    <property type="component" value="Unassembled WGS sequence"/>
</dbReference>
<protein>
    <recommendedName>
        <fullName evidence="5">FtsK domain-containing protein</fullName>
    </recommendedName>
</protein>
<gene>
    <name evidence="1" type="ORF">MmonteBS_49610</name>
    <name evidence="2" type="ORF">NJB18185_36130</name>
</gene>
<dbReference type="AlphaFoldDB" id="A0AA37PPR0"/>
<comment type="caution">
    <text evidence="2">The sequence shown here is derived from an EMBL/GenBank/DDBJ whole genome shotgun (WGS) entry which is preliminary data.</text>
</comment>
<proteinExistence type="predicted"/>
<dbReference type="RefSeq" id="WP_133251051.1">
    <property type="nucleotide sequence ID" value="NZ_BFCH01000036.1"/>
</dbReference>
<accession>A0AA37PPR0</accession>